<organism evidence="1 2">
    <name type="scientific">Trichosporon asahii var. asahii (strain ATCC 90039 / CBS 2479 / JCM 2466 / KCTC 7840 / NBRC 103889/ NCYC 2677 / UAMH 7654)</name>
    <name type="common">Yeast</name>
    <dbReference type="NCBI Taxonomy" id="1186058"/>
    <lineage>
        <taxon>Eukaryota</taxon>
        <taxon>Fungi</taxon>
        <taxon>Dikarya</taxon>
        <taxon>Basidiomycota</taxon>
        <taxon>Agaricomycotina</taxon>
        <taxon>Tremellomycetes</taxon>
        <taxon>Trichosporonales</taxon>
        <taxon>Trichosporonaceae</taxon>
        <taxon>Trichosporon</taxon>
    </lineage>
</organism>
<sequence length="226" mass="24458">MSREDIGLRLIKAFKPCGVIEAVKVFLKPLPINDTKGIMACARGDSGLGAVDASEFASDIVLYYNAMERDAVDVYEQSFAGKWLEEEAEAKAAAARLDPATHSLVARLTFADAAAAARARQLCLVPSNKEALEEVRVHCARVNALEFPSWKAAIDAPSDTDLDMPLSKPPNDIKPVSTLSDGRSLSVWDGTAAPTVAPLKSKKWVYFGPADLLLFEDPRKPLLETS</sequence>
<dbReference type="GeneID" id="25990993"/>
<gene>
    <name evidence="1" type="ORF">A1Q1_07481</name>
</gene>
<protein>
    <submittedName>
        <fullName evidence="1">Uncharacterized protein</fullName>
    </submittedName>
</protein>
<comment type="caution">
    <text evidence="1">The sequence shown here is derived from an EMBL/GenBank/DDBJ whole genome shotgun (WGS) entry which is preliminary data.</text>
</comment>
<evidence type="ECO:0000313" key="2">
    <source>
        <dbReference type="Proteomes" id="UP000002748"/>
    </source>
</evidence>
<name>J4UI30_TRIAS</name>
<reference evidence="1 2" key="1">
    <citation type="journal article" date="2012" name="Eukaryot. Cell">
        <title>Draft genome sequence of CBS 2479, the standard type strain of Trichosporon asahii.</title>
        <authorList>
            <person name="Yang R.Y."/>
            <person name="Li H.T."/>
            <person name="Zhu H."/>
            <person name="Zhou G.P."/>
            <person name="Wang M."/>
            <person name="Wang L."/>
        </authorList>
    </citation>
    <scope>NUCLEOTIDE SEQUENCE [LARGE SCALE GENOMIC DNA]</scope>
    <source>
        <strain evidence="2">ATCC 90039 / CBS 2479 / JCM 2466 / KCTC 7840 / NCYC 2677 / UAMH 7654</strain>
    </source>
</reference>
<dbReference type="RefSeq" id="XP_014182485.1">
    <property type="nucleotide sequence ID" value="XM_014327010.1"/>
</dbReference>
<dbReference type="Proteomes" id="UP000002748">
    <property type="component" value="Unassembled WGS sequence"/>
</dbReference>
<dbReference type="KEGG" id="tasa:A1Q1_07481"/>
<accession>J4UI30</accession>
<dbReference type="VEuPathDB" id="FungiDB:A1Q1_07481"/>
<dbReference type="HOGENOM" id="CLU_1225530_0_0_1"/>
<dbReference type="AlphaFoldDB" id="J4UI30"/>
<proteinExistence type="predicted"/>
<dbReference type="EMBL" id="ALBS01000059">
    <property type="protein sequence ID" value="EJT51300.1"/>
    <property type="molecule type" value="Genomic_DNA"/>
</dbReference>
<evidence type="ECO:0000313" key="1">
    <source>
        <dbReference type="EMBL" id="EJT51300.1"/>
    </source>
</evidence>